<comment type="function">
    <text evidence="9">Enables the bacterium to metabolize sucrose as a sole carbon source.</text>
</comment>
<evidence type="ECO:0000313" key="12">
    <source>
        <dbReference type="EMBL" id="RGT56315.1"/>
    </source>
</evidence>
<keyword evidence="6 8" id="KW-0326">Glycosidase</keyword>
<dbReference type="InterPro" id="IPR023296">
    <property type="entry name" value="Glyco_hydro_beta-prop_sf"/>
</dbReference>
<dbReference type="AlphaFoldDB" id="A0A412PFA5"/>
<evidence type="ECO:0000259" key="11">
    <source>
        <dbReference type="Pfam" id="PF08244"/>
    </source>
</evidence>
<comment type="pathway">
    <text evidence="1 9">Glycan biosynthesis; sucrose metabolism.</text>
</comment>
<dbReference type="InterPro" id="IPR013320">
    <property type="entry name" value="ConA-like_dom_sf"/>
</dbReference>
<sequence length="507" mass="58332">MTTVNELDKKRMLMKRDTDELVRVHEKNVASMWRATYHVEPVTGLMNDPNGFTYCNKKWHLFYQWFPFGPAHGLKHWYHVTSPDLIHWENRGVALLPTGKYENCGCYSGTAISEGDTIYFVYTGNYRDENRIRRPHQLLATLEGDEQYTKAMRPLITPNENYTEHQRDPKIVRIDDMYYIFLGAQNKQEQGVILVYCSDSILTDWKFLGELKVKGYENGFGYMVECPDVQKIGLHDVLIFSPQGIEPSGDEFHNKFNSVYLIGDLDLETLTFTPDGPMQELDRGFDFYAPQCASQNVYSDCSIMSAWFGVPDYTYPPTDEEGWSGLQTFARELTIRKGKLYQTPVRGIESIKKDELFCAKNGEIISDKLHGQMPNSAIIRIENPDAESLDLNLFSRNYVIARGFAISYDKYAKRLRIDRSDLTNQLNVEYGTERQIILENGLTSMGILVDHSTVEIFVNEGEYVLSARIFPTKEEHMIRMGGKNLNLSIWSAEQTVDDAPIFFAENQ</sequence>
<evidence type="ECO:0000256" key="6">
    <source>
        <dbReference type="ARBA" id="ARBA00023295"/>
    </source>
</evidence>
<keyword evidence="9" id="KW-0963">Cytoplasm</keyword>
<dbReference type="InterPro" id="IPR051214">
    <property type="entry name" value="GH32_Enzymes"/>
</dbReference>
<dbReference type="PANTHER" id="PTHR43101:SF1">
    <property type="entry name" value="BETA-FRUCTOSIDASE"/>
    <property type="match status" value="1"/>
</dbReference>
<evidence type="ECO:0000259" key="10">
    <source>
        <dbReference type="Pfam" id="PF00251"/>
    </source>
</evidence>
<dbReference type="InterPro" id="IPR013189">
    <property type="entry name" value="Glyco_hydro_32_C"/>
</dbReference>
<dbReference type="PANTHER" id="PTHR43101">
    <property type="entry name" value="BETA-FRUCTOSIDASE"/>
    <property type="match status" value="1"/>
</dbReference>
<dbReference type="InterPro" id="IPR013148">
    <property type="entry name" value="Glyco_hydro_32_N"/>
</dbReference>
<dbReference type="InterPro" id="IPR006232">
    <property type="entry name" value="Suc6P_hydrolase"/>
</dbReference>
<evidence type="ECO:0000256" key="9">
    <source>
        <dbReference type="RuleBase" id="RU365015"/>
    </source>
</evidence>
<dbReference type="EMBL" id="QRWX01000002">
    <property type="protein sequence ID" value="RGT56315.1"/>
    <property type="molecule type" value="Genomic_DNA"/>
</dbReference>
<dbReference type="Pfam" id="PF08244">
    <property type="entry name" value="Glyco_hydro_32C"/>
    <property type="match status" value="1"/>
</dbReference>
<evidence type="ECO:0000256" key="3">
    <source>
        <dbReference type="ARBA" id="ARBA00012758"/>
    </source>
</evidence>
<name>A0A412PFA5_9FIRM</name>
<evidence type="ECO:0000256" key="4">
    <source>
        <dbReference type="ARBA" id="ARBA00019623"/>
    </source>
</evidence>
<evidence type="ECO:0000256" key="5">
    <source>
        <dbReference type="ARBA" id="ARBA00022801"/>
    </source>
</evidence>
<dbReference type="InterPro" id="IPR018053">
    <property type="entry name" value="Glyco_hydro_32_AS"/>
</dbReference>
<dbReference type="SMART" id="SM00640">
    <property type="entry name" value="Glyco_32"/>
    <property type="match status" value="1"/>
</dbReference>
<accession>A0A412PFA5</accession>
<proteinExistence type="inferred from homology"/>
<comment type="subcellular location">
    <subcellularLocation>
        <location evidence="9">Cytoplasm</location>
    </subcellularLocation>
</comment>
<gene>
    <name evidence="12" type="ORF">DWX20_05790</name>
</gene>
<keyword evidence="9" id="KW-0119">Carbohydrate metabolism</keyword>
<dbReference type="Proteomes" id="UP000284731">
    <property type="component" value="Unassembled WGS sequence"/>
</dbReference>
<dbReference type="RefSeq" id="WP_118764817.1">
    <property type="nucleotide sequence ID" value="NZ_CABJCF010000002.1"/>
</dbReference>
<dbReference type="EC" id="3.2.1.26" evidence="3 8"/>
<reference evidence="12 13" key="1">
    <citation type="submission" date="2018-08" db="EMBL/GenBank/DDBJ databases">
        <title>A genome reference for cultivated species of the human gut microbiota.</title>
        <authorList>
            <person name="Zou Y."/>
            <person name="Xue W."/>
            <person name="Luo G."/>
        </authorList>
    </citation>
    <scope>NUCLEOTIDE SEQUENCE [LARGE SCALE GENOMIC DNA]</scope>
    <source>
        <strain evidence="12 13">AF18-46</strain>
    </source>
</reference>
<dbReference type="UniPathway" id="UPA00238"/>
<dbReference type="SUPFAM" id="SSF49899">
    <property type="entry name" value="Concanavalin A-like lectins/glucanases"/>
    <property type="match status" value="1"/>
</dbReference>
<evidence type="ECO:0000256" key="1">
    <source>
        <dbReference type="ARBA" id="ARBA00004914"/>
    </source>
</evidence>
<keyword evidence="5 8" id="KW-0378">Hydrolase</keyword>
<evidence type="ECO:0000256" key="7">
    <source>
        <dbReference type="ARBA" id="ARBA00033367"/>
    </source>
</evidence>
<protein>
    <recommendedName>
        <fullName evidence="4 8">Sucrose-6-phosphate hydrolase</fullName>
        <ecNumber evidence="3 8">3.2.1.26</ecNumber>
    </recommendedName>
    <alternativeName>
        <fullName evidence="7 9">Invertase</fullName>
    </alternativeName>
</protein>
<dbReference type="Gene3D" id="2.60.120.560">
    <property type="entry name" value="Exo-inulinase, domain 1"/>
    <property type="match status" value="1"/>
</dbReference>
<dbReference type="NCBIfam" id="TIGR01322">
    <property type="entry name" value="scrB_fam"/>
    <property type="match status" value="1"/>
</dbReference>
<comment type="catalytic activity">
    <reaction evidence="8">
        <text>Hydrolysis of terminal non-reducing beta-D-fructofuranoside residues in beta-D-fructofuranosides.</text>
        <dbReference type="EC" id="3.2.1.26"/>
    </reaction>
</comment>
<evidence type="ECO:0000256" key="2">
    <source>
        <dbReference type="ARBA" id="ARBA00009902"/>
    </source>
</evidence>
<comment type="similarity">
    <text evidence="2 8">Belongs to the glycosyl hydrolase 32 family.</text>
</comment>
<dbReference type="GO" id="GO:0005737">
    <property type="term" value="C:cytoplasm"/>
    <property type="evidence" value="ECO:0007669"/>
    <property type="project" value="UniProtKB-SubCell"/>
</dbReference>
<evidence type="ECO:0000313" key="13">
    <source>
        <dbReference type="Proteomes" id="UP000284731"/>
    </source>
</evidence>
<evidence type="ECO:0000256" key="8">
    <source>
        <dbReference type="RuleBase" id="RU362110"/>
    </source>
</evidence>
<dbReference type="InterPro" id="IPR001362">
    <property type="entry name" value="Glyco_hydro_32"/>
</dbReference>
<organism evidence="12 13">
    <name type="scientific">Solobacterium moorei</name>
    <dbReference type="NCBI Taxonomy" id="102148"/>
    <lineage>
        <taxon>Bacteria</taxon>
        <taxon>Bacillati</taxon>
        <taxon>Bacillota</taxon>
        <taxon>Erysipelotrichia</taxon>
        <taxon>Erysipelotrichales</taxon>
        <taxon>Erysipelotrichaceae</taxon>
        <taxon>Solobacterium</taxon>
    </lineage>
</organism>
<dbReference type="SUPFAM" id="SSF75005">
    <property type="entry name" value="Arabinanase/levansucrase/invertase"/>
    <property type="match status" value="1"/>
</dbReference>
<dbReference type="GO" id="GO:0005985">
    <property type="term" value="P:sucrose metabolic process"/>
    <property type="evidence" value="ECO:0007669"/>
    <property type="project" value="UniProtKB-UniPathway"/>
</dbReference>
<feature type="domain" description="Glycosyl hydrolase family 32 C-terminal" evidence="11">
    <location>
        <begin position="380"/>
        <end position="480"/>
    </location>
</feature>
<dbReference type="Pfam" id="PF00251">
    <property type="entry name" value="Glyco_hydro_32N"/>
    <property type="match status" value="1"/>
</dbReference>
<dbReference type="CDD" id="cd18623">
    <property type="entry name" value="GH32_ScrB-like"/>
    <property type="match status" value="1"/>
</dbReference>
<dbReference type="PROSITE" id="PS00609">
    <property type="entry name" value="GLYCOSYL_HYDROL_F32"/>
    <property type="match status" value="1"/>
</dbReference>
<dbReference type="GO" id="GO:0004564">
    <property type="term" value="F:beta-fructofuranosidase activity"/>
    <property type="evidence" value="ECO:0007669"/>
    <property type="project" value="UniProtKB-EC"/>
</dbReference>
<feature type="domain" description="Glycosyl hydrolase family 32 N-terminal" evidence="10">
    <location>
        <begin position="38"/>
        <end position="344"/>
    </location>
</feature>
<dbReference type="Gene3D" id="2.115.10.20">
    <property type="entry name" value="Glycosyl hydrolase domain, family 43"/>
    <property type="match status" value="1"/>
</dbReference>
<comment type="caution">
    <text evidence="12">The sequence shown here is derived from an EMBL/GenBank/DDBJ whole genome shotgun (WGS) entry which is preliminary data.</text>
</comment>